<evidence type="ECO:0000259" key="3">
    <source>
        <dbReference type="PROSITE" id="PS50076"/>
    </source>
</evidence>
<accession>A0A511XJZ5</accession>
<gene>
    <name evidence="4" type="ORF">AOE01nite_14720</name>
</gene>
<dbReference type="PROSITE" id="PS50076">
    <property type="entry name" value="DNAJ_2"/>
    <property type="match status" value="1"/>
</dbReference>
<dbReference type="Pfam" id="PF00226">
    <property type="entry name" value="DnaJ"/>
    <property type="match status" value="1"/>
</dbReference>
<dbReference type="RefSeq" id="WP_146887638.1">
    <property type="nucleotide sequence ID" value="NZ_BJYG01000017.1"/>
</dbReference>
<dbReference type="CDD" id="cd10747">
    <property type="entry name" value="DnaJ_C"/>
    <property type="match status" value="1"/>
</dbReference>
<dbReference type="OrthoDB" id="9779889at2"/>
<dbReference type="SUPFAM" id="SSF46565">
    <property type="entry name" value="Chaperone J-domain"/>
    <property type="match status" value="1"/>
</dbReference>
<dbReference type="InterPro" id="IPR002939">
    <property type="entry name" value="DnaJ_C"/>
</dbReference>
<dbReference type="GO" id="GO:0005737">
    <property type="term" value="C:cytoplasm"/>
    <property type="evidence" value="ECO:0007669"/>
    <property type="project" value="TreeGrafter"/>
</dbReference>
<protein>
    <submittedName>
        <fullName evidence="4">Molecular chaperone DnaJ</fullName>
    </submittedName>
</protein>
<dbReference type="CDD" id="cd06257">
    <property type="entry name" value="DnaJ"/>
    <property type="match status" value="1"/>
</dbReference>
<reference evidence="4 5" key="1">
    <citation type="submission" date="2019-07" db="EMBL/GenBank/DDBJ databases">
        <title>Whole genome shotgun sequence of Acetobacter oeni NBRC 105207.</title>
        <authorList>
            <person name="Hosoyama A."/>
            <person name="Uohara A."/>
            <person name="Ohji S."/>
            <person name="Ichikawa N."/>
        </authorList>
    </citation>
    <scope>NUCLEOTIDE SEQUENCE [LARGE SCALE GENOMIC DNA]</scope>
    <source>
        <strain evidence="4 5">NBRC 105207</strain>
    </source>
</reference>
<proteinExistence type="predicted"/>
<dbReference type="GO" id="GO:0042026">
    <property type="term" value="P:protein refolding"/>
    <property type="evidence" value="ECO:0007669"/>
    <property type="project" value="TreeGrafter"/>
</dbReference>
<dbReference type="GO" id="GO:0051082">
    <property type="term" value="F:unfolded protein binding"/>
    <property type="evidence" value="ECO:0007669"/>
    <property type="project" value="InterPro"/>
</dbReference>
<dbReference type="Proteomes" id="UP000321746">
    <property type="component" value="Unassembled WGS sequence"/>
</dbReference>
<keyword evidence="1" id="KW-0143">Chaperone</keyword>
<sequence>MSAADPYQTLGVARTASQDDIRKAYRSLAKKYHPDLNPGDKEAEEKFKAVSRANDLLSDEAQRGRYDRGEIDAAGQERAPPGYGANGGYRDFAEGAHGSRYGGGAGAEGFSQDDLGDIFGNMFGNRGGGFNRRPAGPERGPDRSYSLTVSFIDSVLGTTSRVSLPDGSTLDVKIPPGIEDGQVLRLRGKGGEGSRGGATGDALITITITPDVRYTREGRDLRERLPVDVRTAVLGGPITVPTPSGSVRMNVPAGSDTGAVLRLRGRGVKEHGKHPAGNLYVTLEVHIGKVDDKFREFLKNIAPAPDLAEATDGESK</sequence>
<dbReference type="EMBL" id="BJYG01000017">
    <property type="protein sequence ID" value="GEN63248.1"/>
    <property type="molecule type" value="Genomic_DNA"/>
</dbReference>
<dbReference type="Gene3D" id="2.60.260.20">
    <property type="entry name" value="Urease metallochaperone UreE, N-terminal domain"/>
    <property type="match status" value="2"/>
</dbReference>
<dbReference type="InterPro" id="IPR001623">
    <property type="entry name" value="DnaJ_domain"/>
</dbReference>
<evidence type="ECO:0000313" key="5">
    <source>
        <dbReference type="Proteomes" id="UP000321746"/>
    </source>
</evidence>
<dbReference type="PRINTS" id="PR00625">
    <property type="entry name" value="JDOMAIN"/>
</dbReference>
<dbReference type="InterPro" id="IPR036869">
    <property type="entry name" value="J_dom_sf"/>
</dbReference>
<organism evidence="4 5">
    <name type="scientific">Acetobacter oeni</name>
    <dbReference type="NCBI Taxonomy" id="304077"/>
    <lineage>
        <taxon>Bacteria</taxon>
        <taxon>Pseudomonadati</taxon>
        <taxon>Pseudomonadota</taxon>
        <taxon>Alphaproteobacteria</taxon>
        <taxon>Acetobacterales</taxon>
        <taxon>Acetobacteraceae</taxon>
        <taxon>Acetobacter</taxon>
    </lineage>
</organism>
<dbReference type="Gene3D" id="1.10.287.110">
    <property type="entry name" value="DnaJ domain"/>
    <property type="match status" value="1"/>
</dbReference>
<evidence type="ECO:0000313" key="4">
    <source>
        <dbReference type="EMBL" id="GEN63248.1"/>
    </source>
</evidence>
<dbReference type="PANTHER" id="PTHR43096:SF52">
    <property type="entry name" value="DNAJ HOMOLOG 1, MITOCHONDRIAL-RELATED"/>
    <property type="match status" value="1"/>
</dbReference>
<feature type="region of interest" description="Disordered" evidence="2">
    <location>
        <begin position="54"/>
        <end position="84"/>
    </location>
</feature>
<dbReference type="InterPro" id="IPR008971">
    <property type="entry name" value="HSP40/DnaJ_pept-bd"/>
</dbReference>
<name>A0A511XJZ5_9PROT</name>
<dbReference type="PROSITE" id="PS00636">
    <property type="entry name" value="DNAJ_1"/>
    <property type="match status" value="1"/>
</dbReference>
<dbReference type="AlphaFoldDB" id="A0A511XJZ5"/>
<dbReference type="Pfam" id="PF01556">
    <property type="entry name" value="DnaJ_C"/>
    <property type="match status" value="1"/>
</dbReference>
<dbReference type="InterPro" id="IPR018253">
    <property type="entry name" value="DnaJ_domain_CS"/>
</dbReference>
<evidence type="ECO:0000256" key="2">
    <source>
        <dbReference type="SAM" id="MobiDB-lite"/>
    </source>
</evidence>
<comment type="caution">
    <text evidence="4">The sequence shown here is derived from an EMBL/GenBank/DDBJ whole genome shotgun (WGS) entry which is preliminary data.</text>
</comment>
<feature type="compositionally biased region" description="Basic and acidic residues" evidence="2">
    <location>
        <begin position="60"/>
        <end position="71"/>
    </location>
</feature>
<dbReference type="SUPFAM" id="SSF49493">
    <property type="entry name" value="HSP40/DnaJ peptide-binding domain"/>
    <property type="match status" value="2"/>
</dbReference>
<dbReference type="PANTHER" id="PTHR43096">
    <property type="entry name" value="DNAJ HOMOLOG 1, MITOCHONDRIAL-RELATED"/>
    <property type="match status" value="1"/>
</dbReference>
<evidence type="ECO:0000256" key="1">
    <source>
        <dbReference type="ARBA" id="ARBA00023186"/>
    </source>
</evidence>
<dbReference type="SMART" id="SM00271">
    <property type="entry name" value="DnaJ"/>
    <property type="match status" value="1"/>
</dbReference>
<feature type="domain" description="J" evidence="3">
    <location>
        <begin position="5"/>
        <end position="70"/>
    </location>
</feature>
<keyword evidence="5" id="KW-1185">Reference proteome</keyword>